<dbReference type="EMBL" id="LMXB01000001">
    <property type="protein sequence ID" value="KUO23152.1"/>
    <property type="molecule type" value="Genomic_DNA"/>
</dbReference>
<accession>A0A117S2N3</accession>
<dbReference type="RefSeq" id="WP_067014271.1">
    <property type="nucleotide sequence ID" value="NZ_KQ949075.1"/>
</dbReference>
<protein>
    <submittedName>
        <fullName evidence="1">Uncharacterized protein</fullName>
    </submittedName>
</protein>
<dbReference type="OrthoDB" id="4965426at2"/>
<organism evidence="1 2">
    <name type="scientific">Streptomyces dysideae</name>
    <dbReference type="NCBI Taxonomy" id="909626"/>
    <lineage>
        <taxon>Bacteria</taxon>
        <taxon>Bacillati</taxon>
        <taxon>Actinomycetota</taxon>
        <taxon>Actinomycetes</taxon>
        <taxon>Kitasatosporales</taxon>
        <taxon>Streptomycetaceae</taxon>
        <taxon>Streptomyces</taxon>
    </lineage>
</organism>
<sequence>MRLLVAVDAPREPGKPVLTTIVQGIDDGPVHHFGDVLTGLGWSPGMSRTMVEAIHKRELARAYAPHRLD</sequence>
<keyword evidence="2" id="KW-1185">Reference proteome</keyword>
<comment type="caution">
    <text evidence="1">The sequence shown here is derived from an EMBL/GenBank/DDBJ whole genome shotgun (WGS) entry which is preliminary data.</text>
</comment>
<gene>
    <name evidence="1" type="ORF">AQJ91_00025</name>
</gene>
<evidence type="ECO:0000313" key="1">
    <source>
        <dbReference type="EMBL" id="KUO23152.1"/>
    </source>
</evidence>
<dbReference type="Proteomes" id="UP000053260">
    <property type="component" value="Unassembled WGS sequence"/>
</dbReference>
<dbReference type="AlphaFoldDB" id="A0A117S2N3"/>
<reference evidence="1 2" key="1">
    <citation type="submission" date="2015-10" db="EMBL/GenBank/DDBJ databases">
        <title>Draft genome sequence of Streptomyces sp. RV15, isolated from a marine sponge.</title>
        <authorList>
            <person name="Ruckert C."/>
            <person name="Abdelmohsen U.R."/>
            <person name="Winkler A."/>
            <person name="Hentschel U."/>
            <person name="Kalinowski J."/>
            <person name="Kampfer P."/>
            <person name="Glaeser S."/>
        </authorList>
    </citation>
    <scope>NUCLEOTIDE SEQUENCE [LARGE SCALE GENOMIC DNA]</scope>
    <source>
        <strain evidence="1 2">RV15</strain>
    </source>
</reference>
<proteinExistence type="predicted"/>
<name>A0A117S2N3_9ACTN</name>
<evidence type="ECO:0000313" key="2">
    <source>
        <dbReference type="Proteomes" id="UP000053260"/>
    </source>
</evidence>